<dbReference type="SUPFAM" id="SSF53300">
    <property type="entry name" value="vWA-like"/>
    <property type="match status" value="1"/>
</dbReference>
<sequence length="788" mass="89841">MQNTNQINPIQMPIQNIPPPTNTQQQKTHQDKTVALPYPKRKPQKVIPSYVSHQNTIPPSVLSDFVTKESFNSSPAFIRSTLYQVPLTNGLLKTTGIPFAITIEPLALGHPQDDPINVVDFGEKGPIRCSRCGGYISPFAKFLKLGYEWQCPLCNMINNVPNEYFANVDANNVRSDINSRPELSRGSVEFIASPDYFLPNEKIHPPSYIFVIEANKVTFELQLFHDIIQGIKNSLDQFPDSARVGLVTFGNYINFYDFSDDSNVQMLVVSDVDDVFLPLPETKMCNLSESRDSFEALLDSLPKIVQPSTTQSCTIGSAIKAASLMLQKTGGKIISFNHTISSVGEGPLIYRHFQSIEKERELLLPQNEFYSQLGDWCLDHNISVDMIILRNNYVDLATITQLSRITGGDVYYYERFIHEKDGEYLQSQISKIISKPTAFSTVMRLRTSPGISITKVYSSLKKTDPEVYAAAISTEQSISFILDHDQDLPQNSQVYLQFAMLYTTKEMQRRIRVYNLSLQVSSNLSEIMKSADQEMILNIFAKKAISELTIHPTRQIQDRIIQQCVNIISSYRQFCTQSQYGKIILPERLANLPLYCLGLLKHKIFRIINPINLDHKIALMNYILSLPVHLTPLLFYPRLLSLHNLSEQMGKIHQPTQMILTPEGLKLSTDSLNSKGLFLLDDGLDIYIWAGIALEDQYLQDVFNIEQIEQIEPLKASLPLLKTELSQKINQIISQLKSRRVREPSLQIIRGGDPQEKEFMLHFVEDKIDHNFKYIDFMRFLTQQSHKK</sequence>
<reference evidence="6" key="1">
    <citation type="submission" date="2022-10" db="EMBL/GenBank/DDBJ databases">
        <title>Novel sulphate-reducing endosymbionts in the free-living metamonad Anaeramoeba.</title>
        <authorList>
            <person name="Jerlstrom-Hultqvist J."/>
            <person name="Cepicka I."/>
            <person name="Gallot-Lavallee L."/>
            <person name="Salas-Leiva D."/>
            <person name="Curtis B.A."/>
            <person name="Zahonova K."/>
            <person name="Pipaliya S."/>
            <person name="Dacks J."/>
            <person name="Roger A.J."/>
        </authorList>
    </citation>
    <scope>NUCLEOTIDE SEQUENCE</scope>
    <source>
        <strain evidence="6">BMAN</strain>
    </source>
</reference>
<dbReference type="OrthoDB" id="49016at2759"/>
<dbReference type="SUPFAM" id="SSF82919">
    <property type="entry name" value="Zn-finger domain of Sec23/24"/>
    <property type="match status" value="1"/>
</dbReference>
<dbReference type="SUPFAM" id="SSF81995">
    <property type="entry name" value="beta-sandwich domain of Sec23/24"/>
    <property type="match status" value="1"/>
</dbReference>
<dbReference type="GO" id="GO:0070971">
    <property type="term" value="C:endoplasmic reticulum exit site"/>
    <property type="evidence" value="ECO:0007669"/>
    <property type="project" value="TreeGrafter"/>
</dbReference>
<feature type="domain" description="Rubredoxin-like" evidence="5">
    <location>
        <begin position="124"/>
        <end position="168"/>
    </location>
</feature>
<dbReference type="Pfam" id="PF08033">
    <property type="entry name" value="Sec23_BS"/>
    <property type="match status" value="1"/>
</dbReference>
<keyword evidence="2" id="KW-0813">Transport</keyword>
<dbReference type="PROSITE" id="PS50903">
    <property type="entry name" value="RUBREDOXIN_LIKE"/>
    <property type="match status" value="1"/>
</dbReference>
<evidence type="ECO:0000313" key="6">
    <source>
        <dbReference type="EMBL" id="KAJ5078508.1"/>
    </source>
</evidence>
<evidence type="ECO:0000313" key="7">
    <source>
        <dbReference type="Proteomes" id="UP001149090"/>
    </source>
</evidence>
<dbReference type="InterPro" id="IPR029006">
    <property type="entry name" value="ADF-H/Gelsolin-like_dom_sf"/>
</dbReference>
<keyword evidence="3" id="KW-0653">Protein transport</keyword>
<dbReference type="AlphaFoldDB" id="A0A9Q0RG91"/>
<dbReference type="Gene3D" id="2.30.30.380">
    <property type="entry name" value="Zn-finger domain of Sec23/24"/>
    <property type="match status" value="1"/>
</dbReference>
<evidence type="ECO:0000256" key="3">
    <source>
        <dbReference type="ARBA" id="ARBA00022927"/>
    </source>
</evidence>
<dbReference type="InterPro" id="IPR006896">
    <property type="entry name" value="Sec23/24_trunk_dom"/>
</dbReference>
<dbReference type="InterPro" id="IPR036180">
    <property type="entry name" value="Gelsolin-like_dom_sf"/>
</dbReference>
<feature type="compositionally biased region" description="Low complexity" evidence="4">
    <location>
        <begin position="1"/>
        <end position="15"/>
    </location>
</feature>
<dbReference type="InterPro" id="IPR007123">
    <property type="entry name" value="Gelsolin-like_dom"/>
</dbReference>
<dbReference type="InterPro" id="IPR036175">
    <property type="entry name" value="Sec23/24_helical_dom_sf"/>
</dbReference>
<dbReference type="Pfam" id="PF00626">
    <property type="entry name" value="Gelsolin"/>
    <property type="match status" value="1"/>
</dbReference>
<keyword evidence="7" id="KW-1185">Reference proteome</keyword>
<protein>
    <submittedName>
        <fullName evidence="6">Sec24-related protein</fullName>
    </submittedName>
</protein>
<comment type="similarity">
    <text evidence="1">Belongs to the SEC23/SEC24 family. SEC24 subfamily.</text>
</comment>
<dbReference type="Gene3D" id="3.40.50.410">
    <property type="entry name" value="von Willebrand factor, type A domain"/>
    <property type="match status" value="1"/>
</dbReference>
<dbReference type="GO" id="GO:0005506">
    <property type="term" value="F:iron ion binding"/>
    <property type="evidence" value="ECO:0007669"/>
    <property type="project" value="InterPro"/>
</dbReference>
<dbReference type="GO" id="GO:0030127">
    <property type="term" value="C:COPII vesicle coat"/>
    <property type="evidence" value="ECO:0007669"/>
    <property type="project" value="InterPro"/>
</dbReference>
<dbReference type="InterPro" id="IPR036465">
    <property type="entry name" value="vWFA_dom_sf"/>
</dbReference>
<feature type="region of interest" description="Disordered" evidence="4">
    <location>
        <begin position="1"/>
        <end position="31"/>
    </location>
</feature>
<evidence type="ECO:0000259" key="5">
    <source>
        <dbReference type="PROSITE" id="PS50903"/>
    </source>
</evidence>
<evidence type="ECO:0000256" key="4">
    <source>
        <dbReference type="SAM" id="MobiDB-lite"/>
    </source>
</evidence>
<comment type="caution">
    <text evidence="6">The sequence shown here is derived from an EMBL/GenBank/DDBJ whole genome shotgun (WGS) entry which is preliminary data.</text>
</comment>
<proteinExistence type="inferred from homology"/>
<dbReference type="InterPro" id="IPR006895">
    <property type="entry name" value="Znf_Sec23_Sec24"/>
</dbReference>
<dbReference type="OMA" id="NSMMPGP"/>
<organism evidence="6 7">
    <name type="scientific">Anaeramoeba ignava</name>
    <name type="common">Anaerobic marine amoeba</name>
    <dbReference type="NCBI Taxonomy" id="1746090"/>
    <lineage>
        <taxon>Eukaryota</taxon>
        <taxon>Metamonada</taxon>
        <taxon>Anaeramoebidae</taxon>
        <taxon>Anaeramoeba</taxon>
    </lineage>
</organism>
<dbReference type="Gene3D" id="1.20.120.730">
    <property type="entry name" value="Sec23/Sec24 helical domain"/>
    <property type="match status" value="1"/>
</dbReference>
<dbReference type="GO" id="GO:0006886">
    <property type="term" value="P:intracellular protein transport"/>
    <property type="evidence" value="ECO:0007669"/>
    <property type="project" value="InterPro"/>
</dbReference>
<dbReference type="Pfam" id="PF04811">
    <property type="entry name" value="Sec23_trunk"/>
    <property type="match status" value="1"/>
</dbReference>
<dbReference type="PANTHER" id="PTHR13803">
    <property type="entry name" value="SEC24-RELATED PROTEIN"/>
    <property type="match status" value="1"/>
</dbReference>
<dbReference type="GO" id="GO:0000149">
    <property type="term" value="F:SNARE binding"/>
    <property type="evidence" value="ECO:0007669"/>
    <property type="project" value="TreeGrafter"/>
</dbReference>
<dbReference type="Gene3D" id="2.60.40.1670">
    <property type="entry name" value="beta-sandwich domain of Sec23/24"/>
    <property type="match status" value="1"/>
</dbReference>
<dbReference type="Pfam" id="PF04815">
    <property type="entry name" value="Sec23_helical"/>
    <property type="match status" value="1"/>
</dbReference>
<dbReference type="Gene3D" id="3.40.20.10">
    <property type="entry name" value="Severin"/>
    <property type="match status" value="1"/>
</dbReference>
<dbReference type="InterPro" id="IPR006900">
    <property type="entry name" value="Sec23/24_helical_dom"/>
</dbReference>
<dbReference type="InterPro" id="IPR050550">
    <property type="entry name" value="SEC23_SEC24_subfamily"/>
</dbReference>
<accession>A0A9Q0RG91</accession>
<dbReference type="EMBL" id="JAPDFW010000053">
    <property type="protein sequence ID" value="KAJ5078508.1"/>
    <property type="molecule type" value="Genomic_DNA"/>
</dbReference>
<dbReference type="GO" id="GO:0090110">
    <property type="term" value="P:COPII-coated vesicle cargo loading"/>
    <property type="evidence" value="ECO:0007669"/>
    <property type="project" value="TreeGrafter"/>
</dbReference>
<dbReference type="InterPro" id="IPR024934">
    <property type="entry name" value="Rubredoxin-like_dom"/>
</dbReference>
<dbReference type="InterPro" id="IPR036174">
    <property type="entry name" value="Znf_Sec23_Sec24_sf"/>
</dbReference>
<evidence type="ECO:0000256" key="1">
    <source>
        <dbReference type="ARBA" id="ARBA00008334"/>
    </source>
</evidence>
<name>A0A9Q0RG91_ANAIG</name>
<dbReference type="GO" id="GO:0008270">
    <property type="term" value="F:zinc ion binding"/>
    <property type="evidence" value="ECO:0007669"/>
    <property type="project" value="InterPro"/>
</dbReference>
<dbReference type="PANTHER" id="PTHR13803:SF4">
    <property type="entry name" value="SECRETORY 24CD, ISOFORM C"/>
    <property type="match status" value="1"/>
</dbReference>
<dbReference type="SUPFAM" id="SSF82754">
    <property type="entry name" value="C-terminal, gelsolin-like domain of Sec23/24"/>
    <property type="match status" value="1"/>
</dbReference>
<dbReference type="Pfam" id="PF04810">
    <property type="entry name" value="zf-Sec23_Sec24"/>
    <property type="match status" value="1"/>
</dbReference>
<dbReference type="InterPro" id="IPR012990">
    <property type="entry name" value="Beta-sandwich_Sec23_24"/>
</dbReference>
<dbReference type="SUPFAM" id="SSF81811">
    <property type="entry name" value="Helical domain of Sec23/24"/>
    <property type="match status" value="1"/>
</dbReference>
<gene>
    <name evidence="6" type="ORF">M0811_04833</name>
</gene>
<evidence type="ECO:0000256" key="2">
    <source>
        <dbReference type="ARBA" id="ARBA00022448"/>
    </source>
</evidence>
<dbReference type="Proteomes" id="UP001149090">
    <property type="component" value="Unassembled WGS sequence"/>
</dbReference>